<dbReference type="STRING" id="1453498.LG45_11265"/>
<dbReference type="EMBL" id="JRHH01000004">
    <property type="protein sequence ID" value="KGD67693.1"/>
    <property type="molecule type" value="Genomic_DNA"/>
</dbReference>
<gene>
    <name evidence="1" type="ORF">LG45_11265</name>
</gene>
<reference evidence="1 2" key="1">
    <citation type="submission" date="2014-09" db="EMBL/GenBank/DDBJ databases">
        <title>Whole Genome Shotgun of Flavobacterium aquatile LMG 4008.</title>
        <authorList>
            <person name="Gale A.N."/>
            <person name="Pipes S.E."/>
            <person name="Newman J.D."/>
        </authorList>
    </citation>
    <scope>NUCLEOTIDE SEQUENCE [LARGE SCALE GENOMIC DNA]</scope>
    <source>
        <strain evidence="1 2">LMG 4008</strain>
    </source>
</reference>
<accession>A0A095TZ96</accession>
<evidence type="ECO:0000313" key="2">
    <source>
        <dbReference type="Proteomes" id="UP000029554"/>
    </source>
</evidence>
<protein>
    <submittedName>
        <fullName evidence="1">Uncharacterized protein</fullName>
    </submittedName>
</protein>
<name>A0A095TZ96_9FLAO</name>
<dbReference type="AlphaFoldDB" id="A0A095TZ96"/>
<keyword evidence="2" id="KW-1185">Reference proteome</keyword>
<dbReference type="Proteomes" id="UP000029554">
    <property type="component" value="Unassembled WGS sequence"/>
</dbReference>
<proteinExistence type="predicted"/>
<sequence length="66" mass="7507">MSPQKKIDSSQLKAHRNWIICENYTPNGVVVVVDGLPTKVATKEVVVKSEVLFFLLYIIHFKSSIF</sequence>
<organism evidence="1 2">
    <name type="scientific">Flavobacterium aquatile LMG 4008 = ATCC 11947</name>
    <dbReference type="NCBI Taxonomy" id="1453498"/>
    <lineage>
        <taxon>Bacteria</taxon>
        <taxon>Pseudomonadati</taxon>
        <taxon>Bacteroidota</taxon>
        <taxon>Flavobacteriia</taxon>
        <taxon>Flavobacteriales</taxon>
        <taxon>Flavobacteriaceae</taxon>
        <taxon>Flavobacterium</taxon>
    </lineage>
</organism>
<comment type="caution">
    <text evidence="1">The sequence shown here is derived from an EMBL/GenBank/DDBJ whole genome shotgun (WGS) entry which is preliminary data.</text>
</comment>
<evidence type="ECO:0000313" key="1">
    <source>
        <dbReference type="EMBL" id="KGD67693.1"/>
    </source>
</evidence>